<evidence type="ECO:0000256" key="7">
    <source>
        <dbReference type="ARBA" id="ARBA00023002"/>
    </source>
</evidence>
<comment type="catalytic activity">
    <reaction evidence="13">
        <text>2 (2R)-3-phosphoglycerate + 2 H(+) = D-ribulose 1,5-bisphosphate + CO2 + H2O</text>
        <dbReference type="Rhea" id="RHEA:23124"/>
        <dbReference type="ChEBI" id="CHEBI:15377"/>
        <dbReference type="ChEBI" id="CHEBI:15378"/>
        <dbReference type="ChEBI" id="CHEBI:16526"/>
        <dbReference type="ChEBI" id="CHEBI:57870"/>
        <dbReference type="ChEBI" id="CHEBI:58272"/>
        <dbReference type="EC" id="4.1.1.39"/>
    </reaction>
</comment>
<dbReference type="InterPro" id="IPR036422">
    <property type="entry name" value="RuBisCO_lsu_N_sf"/>
</dbReference>
<dbReference type="EMBL" id="QEFC01000006">
    <property type="protein sequence ID" value="KAE9467922.1"/>
    <property type="molecule type" value="Genomic_DNA"/>
</dbReference>
<protein>
    <recommendedName>
        <fullName evidence="4">Ribulose bisphosphate carboxylase large chain</fullName>
        <ecNumber evidence="3">4.1.1.39</ecNumber>
    </recommendedName>
</protein>
<proteinExistence type="inferred from homology"/>
<dbReference type="Proteomes" id="UP000428333">
    <property type="component" value="Linkage Group LG01"/>
</dbReference>
<gene>
    <name evidence="14" type="ORF">C3L33_00171</name>
</gene>
<keyword evidence="11" id="KW-0120">Carbon dioxide fixation</keyword>
<reference evidence="14 15" key="1">
    <citation type="journal article" date="2019" name="Genome Biol. Evol.">
        <title>The Rhododendron genome and chromosomal organization provide insight into shared whole-genome duplications across the heath family (Ericaceae).</title>
        <authorList>
            <person name="Soza V.L."/>
            <person name="Lindsley D."/>
            <person name="Waalkes A."/>
            <person name="Ramage E."/>
            <person name="Patwardhan R.P."/>
            <person name="Burton J.N."/>
            <person name="Adey A."/>
            <person name="Kumar A."/>
            <person name="Qiu R."/>
            <person name="Shendure J."/>
            <person name="Hall B."/>
        </authorList>
    </citation>
    <scope>NUCLEOTIDE SEQUENCE [LARGE SCALE GENOMIC DNA]</scope>
    <source>
        <strain evidence="14">RSF 1966-606</strain>
    </source>
</reference>
<keyword evidence="10" id="KW-0456">Lyase</keyword>
<evidence type="ECO:0000256" key="11">
    <source>
        <dbReference type="ARBA" id="ARBA00023300"/>
    </source>
</evidence>
<evidence type="ECO:0000313" key="15">
    <source>
        <dbReference type="Proteomes" id="UP000428333"/>
    </source>
</evidence>
<evidence type="ECO:0000256" key="10">
    <source>
        <dbReference type="ARBA" id="ARBA00023239"/>
    </source>
</evidence>
<evidence type="ECO:0000256" key="9">
    <source>
        <dbReference type="ARBA" id="ARBA00023238"/>
    </source>
</evidence>
<evidence type="ECO:0000256" key="4">
    <source>
        <dbReference type="ARBA" id="ARBA00017725"/>
    </source>
</evidence>
<evidence type="ECO:0000256" key="12">
    <source>
        <dbReference type="ARBA" id="ARBA00048059"/>
    </source>
</evidence>
<feature type="non-terminal residue" evidence="14">
    <location>
        <position position="1"/>
    </location>
</feature>
<evidence type="ECO:0000256" key="13">
    <source>
        <dbReference type="ARBA" id="ARBA00049469"/>
    </source>
</evidence>
<keyword evidence="8" id="KW-0503">Monooxygenase</keyword>
<evidence type="ECO:0000256" key="8">
    <source>
        <dbReference type="ARBA" id="ARBA00023033"/>
    </source>
</evidence>
<keyword evidence="7" id="KW-0560">Oxidoreductase</keyword>
<dbReference type="GO" id="GO:0004497">
    <property type="term" value="F:monooxygenase activity"/>
    <property type="evidence" value="ECO:0007669"/>
    <property type="project" value="UniProtKB-KW"/>
</dbReference>
<dbReference type="GO" id="GO:0016984">
    <property type="term" value="F:ribulose-bisphosphate carboxylase activity"/>
    <property type="evidence" value="ECO:0007669"/>
    <property type="project" value="UniProtKB-EC"/>
</dbReference>
<comment type="caution">
    <text evidence="14">The sequence shown here is derived from an EMBL/GenBank/DDBJ whole genome shotgun (WGS) entry which is preliminary data.</text>
</comment>
<comment type="catalytic activity">
    <reaction evidence="12">
        <text>D-ribulose 1,5-bisphosphate + O2 = 2-phosphoglycolate + (2R)-3-phosphoglycerate + 2 H(+)</text>
        <dbReference type="Rhea" id="RHEA:36631"/>
        <dbReference type="ChEBI" id="CHEBI:15378"/>
        <dbReference type="ChEBI" id="CHEBI:15379"/>
        <dbReference type="ChEBI" id="CHEBI:57870"/>
        <dbReference type="ChEBI" id="CHEBI:58033"/>
        <dbReference type="ChEBI" id="CHEBI:58272"/>
    </reaction>
</comment>
<dbReference type="OrthoDB" id="1000180at2759"/>
<keyword evidence="6" id="KW-0934">Plastid</keyword>
<evidence type="ECO:0000256" key="6">
    <source>
        <dbReference type="ARBA" id="ARBA00022640"/>
    </source>
</evidence>
<dbReference type="GO" id="GO:0019253">
    <property type="term" value="P:reductive pentose-phosphate cycle"/>
    <property type="evidence" value="ECO:0007669"/>
    <property type="project" value="UniProtKB-KW"/>
</dbReference>
<dbReference type="GO" id="GO:0009853">
    <property type="term" value="P:photorespiration"/>
    <property type="evidence" value="ECO:0007669"/>
    <property type="project" value="UniProtKB-KW"/>
</dbReference>
<evidence type="ECO:0000256" key="2">
    <source>
        <dbReference type="ARBA" id="ARBA00006204"/>
    </source>
</evidence>
<name>A0A6A4MGE5_9ERIC</name>
<dbReference type="AlphaFoldDB" id="A0A6A4MGE5"/>
<keyword evidence="15" id="KW-1185">Reference proteome</keyword>
<dbReference type="SUPFAM" id="SSF54966">
    <property type="entry name" value="RuBisCO, large subunit, small (N-terminal) domain"/>
    <property type="match status" value="1"/>
</dbReference>
<evidence type="ECO:0000256" key="1">
    <source>
        <dbReference type="ARBA" id="ARBA00004474"/>
    </source>
</evidence>
<organism evidence="14 15">
    <name type="scientific">Rhododendron williamsianum</name>
    <dbReference type="NCBI Taxonomy" id="262921"/>
    <lineage>
        <taxon>Eukaryota</taxon>
        <taxon>Viridiplantae</taxon>
        <taxon>Streptophyta</taxon>
        <taxon>Embryophyta</taxon>
        <taxon>Tracheophyta</taxon>
        <taxon>Spermatophyta</taxon>
        <taxon>Magnoliopsida</taxon>
        <taxon>eudicotyledons</taxon>
        <taxon>Gunneridae</taxon>
        <taxon>Pentapetalae</taxon>
        <taxon>asterids</taxon>
        <taxon>Ericales</taxon>
        <taxon>Ericaceae</taxon>
        <taxon>Ericoideae</taxon>
        <taxon>Rhodoreae</taxon>
        <taxon>Rhododendron</taxon>
    </lineage>
</organism>
<sequence>MEGSLISDLRKLLLVHGQLCGPTDLPALIVVKGNATTSIEPVAGDENQHIAYVAYYLDLFEEGFVTIY</sequence>
<evidence type="ECO:0000313" key="14">
    <source>
        <dbReference type="EMBL" id="KAE9467922.1"/>
    </source>
</evidence>
<evidence type="ECO:0000256" key="5">
    <source>
        <dbReference type="ARBA" id="ARBA00022567"/>
    </source>
</evidence>
<dbReference type="EC" id="4.1.1.39" evidence="3"/>
<keyword evidence="9" id="KW-0601">Photorespiration</keyword>
<evidence type="ECO:0000256" key="3">
    <source>
        <dbReference type="ARBA" id="ARBA00012287"/>
    </source>
</evidence>
<comment type="subcellular location">
    <subcellularLocation>
        <location evidence="1">Plastid</location>
    </subcellularLocation>
</comment>
<dbReference type="GO" id="GO:0009536">
    <property type="term" value="C:plastid"/>
    <property type="evidence" value="ECO:0007669"/>
    <property type="project" value="UniProtKB-SubCell"/>
</dbReference>
<accession>A0A6A4MGE5</accession>
<comment type="similarity">
    <text evidence="2">Belongs to the RuBisCO large chain family. Type I subfamily.</text>
</comment>
<keyword evidence="5" id="KW-0113">Calvin cycle</keyword>